<dbReference type="RefSeq" id="XP_065649126.1">
    <property type="nucleotide sequence ID" value="XM_065793054.1"/>
</dbReference>
<dbReference type="Gene3D" id="3.40.50.720">
    <property type="entry name" value="NAD(P)-binding Rossmann-like Domain"/>
    <property type="match status" value="1"/>
</dbReference>
<dbReference type="PANTHER" id="PTHR43000">
    <property type="entry name" value="DTDP-D-GLUCOSE 4,6-DEHYDRATASE-RELATED"/>
    <property type="match status" value="1"/>
</dbReference>
<dbReference type="PRINTS" id="PR01713">
    <property type="entry name" value="NUCEPIMERASE"/>
</dbReference>
<gene>
    <name evidence="4" type="primary">LOC100202205</name>
</gene>
<dbReference type="GeneID" id="100202205"/>
<evidence type="ECO:0000313" key="3">
    <source>
        <dbReference type="Proteomes" id="UP001652625"/>
    </source>
</evidence>
<dbReference type="CDD" id="cd05256">
    <property type="entry name" value="UDP_AE_SDR_e"/>
    <property type="match status" value="1"/>
</dbReference>
<protein>
    <submittedName>
        <fullName evidence="4">Vi polysaccharide biosynthesis protein VipB/TviC isoform X2</fullName>
    </submittedName>
</protein>
<proteinExistence type="inferred from homology"/>
<organism evidence="3 4">
    <name type="scientific">Hydra vulgaris</name>
    <name type="common">Hydra</name>
    <name type="synonym">Hydra attenuata</name>
    <dbReference type="NCBI Taxonomy" id="6087"/>
    <lineage>
        <taxon>Eukaryota</taxon>
        <taxon>Metazoa</taxon>
        <taxon>Cnidaria</taxon>
        <taxon>Hydrozoa</taxon>
        <taxon>Hydroidolina</taxon>
        <taxon>Anthoathecata</taxon>
        <taxon>Aplanulata</taxon>
        <taxon>Hydridae</taxon>
        <taxon>Hydra</taxon>
    </lineage>
</organism>
<reference evidence="4" key="1">
    <citation type="submission" date="2025-08" db="UniProtKB">
        <authorList>
            <consortium name="RefSeq"/>
        </authorList>
    </citation>
    <scope>IDENTIFICATION</scope>
</reference>
<dbReference type="InterPro" id="IPR036291">
    <property type="entry name" value="NAD(P)-bd_dom_sf"/>
</dbReference>
<name>A0ABM4BJD9_HYDVU</name>
<dbReference type="SUPFAM" id="SSF51735">
    <property type="entry name" value="NAD(P)-binding Rossmann-fold domains"/>
    <property type="match status" value="1"/>
</dbReference>
<dbReference type="Gene3D" id="3.90.25.10">
    <property type="entry name" value="UDP-galactose 4-epimerase, domain 1"/>
    <property type="match status" value="1"/>
</dbReference>
<dbReference type="Pfam" id="PF01370">
    <property type="entry name" value="Epimerase"/>
    <property type="match status" value="1"/>
</dbReference>
<dbReference type="InterPro" id="IPR001509">
    <property type="entry name" value="Epimerase_deHydtase"/>
</dbReference>
<evidence type="ECO:0000313" key="4">
    <source>
        <dbReference type="RefSeq" id="XP_065649126.1"/>
    </source>
</evidence>
<evidence type="ECO:0000256" key="1">
    <source>
        <dbReference type="ARBA" id="ARBA00007637"/>
    </source>
</evidence>
<evidence type="ECO:0000259" key="2">
    <source>
        <dbReference type="Pfam" id="PF01370"/>
    </source>
</evidence>
<sequence>MFNQKLYNTKYHRNDLSEFKFLVTGGAGFIGSNIVEYLIKFDAGHVRVLDNLSNGYFENIKDFMDLPNFEFIVGDIRDYSTCKKALEGIDFVSHQAALGSVPRSINDPITSNDVNVGGFLNMLHAVKESPHVKKMVYAASSSTYGDSLSLPKIEGNEGNPLSPYAVSKLVNELYADVFSKVYGLHTIGLRYFNVFGPKQNPNNPYAAVIPIFCKAFLEKTAPTINGDGFTSRDFTFVENAVQANIKALLFDGLEKHEVMNMACGDQVSLNEMIEMLNKISNQSIIANYGPERKGDVKHSKASIDKIRTTINYEPLFKFEKGLEIVYDWYKNKY</sequence>
<feature type="domain" description="NAD-dependent epimerase/dehydratase" evidence="2">
    <location>
        <begin position="22"/>
        <end position="261"/>
    </location>
</feature>
<dbReference type="Proteomes" id="UP001652625">
    <property type="component" value="Chromosome 03"/>
</dbReference>
<keyword evidence="3" id="KW-1185">Reference proteome</keyword>
<accession>A0ABM4BJD9</accession>
<comment type="similarity">
    <text evidence="1">Belongs to the NAD(P)-dependent epimerase/dehydratase family.</text>
</comment>